<dbReference type="InterPro" id="IPR029063">
    <property type="entry name" value="SAM-dependent_MTases_sf"/>
</dbReference>
<keyword evidence="10" id="KW-1185">Reference proteome</keyword>
<evidence type="ECO:0000256" key="3">
    <source>
        <dbReference type="ARBA" id="ARBA00010703"/>
    </source>
</evidence>
<sequence>MEKHKQALSNSFFICESDASLPQSFEEKIQGTNDDASDLKASAVALGYWKDPFISYFVAPQSGRLRTAEMHRGCFVRVKGIETIVRQFLAVYGSQGQVLSLGAGYDTLYWKLRQDNVALKCFVEVDFDNIVLKKKAVLEEHAAIFNPSSNAHGSAPVKMTDSKNEIHMGNYYMVGSDLRDVKELNDYFVTKHVLDFAEPILIVLECVLMYLSSGECQNLLAYLVNAFSNSILLCYEPAGTGSDNFMTIFESNMERRGIPVPGLQNFKDDAAVRSLLLNAGWEKVTHWRANYVFEKCFPSDTVRRIQKIEFLDEPILLSQLLQHYIFAIASKGRYMNRLSFIGFV</sequence>
<dbReference type="GO" id="GO:0018423">
    <property type="term" value="F:protein C-terminal leucine carboxyl O-methyltransferase activity"/>
    <property type="evidence" value="ECO:0007669"/>
    <property type="project" value="UniProtKB-EC"/>
</dbReference>
<keyword evidence="4 7" id="KW-0489">Methyltransferase</keyword>
<dbReference type="AlphaFoldDB" id="A0A077Z7T6"/>
<keyword evidence="6 7" id="KW-0949">S-adenosyl-L-methionine</keyword>
<dbReference type="Gene3D" id="3.40.50.150">
    <property type="entry name" value="Vaccinia Virus protein VP39"/>
    <property type="match status" value="1"/>
</dbReference>
<comment type="similarity">
    <text evidence="3 7">Belongs to the methyltransferase superfamily. LCMT family.</text>
</comment>
<evidence type="ECO:0000313" key="10">
    <source>
        <dbReference type="Proteomes" id="UP000030665"/>
    </source>
</evidence>
<feature type="binding site" evidence="8">
    <location>
        <position position="205"/>
    </location>
    <ligand>
        <name>S-adenosyl-L-methionine</name>
        <dbReference type="ChEBI" id="CHEBI:59789"/>
    </ligand>
</feature>
<dbReference type="STRING" id="36087.A0A077Z7T6"/>
<dbReference type="EMBL" id="HG805913">
    <property type="protein sequence ID" value="CDW54740.1"/>
    <property type="molecule type" value="Genomic_DNA"/>
</dbReference>
<dbReference type="InterPro" id="IPR007213">
    <property type="entry name" value="Ppm1/Ppm2/Tcmp"/>
</dbReference>
<dbReference type="Proteomes" id="UP000030665">
    <property type="component" value="Unassembled WGS sequence"/>
</dbReference>
<evidence type="ECO:0000256" key="5">
    <source>
        <dbReference type="ARBA" id="ARBA00022679"/>
    </source>
</evidence>
<comment type="function">
    <text evidence="2 7">Methylates the carboxyl group of the C-terminal leucine residue of protein phosphatase 2A catalytic subunits to form alpha-leucine ester residues.</text>
</comment>
<evidence type="ECO:0000256" key="7">
    <source>
        <dbReference type="PIRNR" id="PIRNR016305"/>
    </source>
</evidence>
<comment type="catalytic activity">
    <reaction evidence="1 7">
        <text>[phosphatase 2A protein]-C-terminal L-leucine + S-adenosyl-L-methionine = [phosphatase 2A protein]-C-terminal L-leucine methyl ester + S-adenosyl-L-homocysteine</text>
        <dbReference type="Rhea" id="RHEA:48544"/>
        <dbReference type="Rhea" id="RHEA-COMP:12134"/>
        <dbReference type="Rhea" id="RHEA-COMP:12135"/>
        <dbReference type="ChEBI" id="CHEBI:57856"/>
        <dbReference type="ChEBI" id="CHEBI:59789"/>
        <dbReference type="ChEBI" id="CHEBI:90516"/>
        <dbReference type="ChEBI" id="CHEBI:90517"/>
        <dbReference type="EC" id="2.1.1.233"/>
    </reaction>
</comment>
<dbReference type="InterPro" id="IPR016651">
    <property type="entry name" value="LCMT1"/>
</dbReference>
<feature type="binding site" evidence="8">
    <location>
        <position position="102"/>
    </location>
    <ligand>
        <name>S-adenosyl-L-methionine</name>
        <dbReference type="ChEBI" id="CHEBI:59789"/>
    </ligand>
</feature>
<evidence type="ECO:0000256" key="4">
    <source>
        <dbReference type="ARBA" id="ARBA00022603"/>
    </source>
</evidence>
<accession>A0A077Z7T6</accession>
<feature type="binding site" evidence="8">
    <location>
        <begin position="177"/>
        <end position="178"/>
    </location>
    <ligand>
        <name>S-adenosyl-L-methionine</name>
        <dbReference type="ChEBI" id="CHEBI:59789"/>
    </ligand>
</feature>
<evidence type="ECO:0000256" key="2">
    <source>
        <dbReference type="ARBA" id="ARBA00003455"/>
    </source>
</evidence>
<dbReference type="PANTHER" id="PTHR13600">
    <property type="entry name" value="LEUCINE CARBOXYL METHYLTRANSFERASE"/>
    <property type="match status" value="1"/>
</dbReference>
<dbReference type="PANTHER" id="PTHR13600:SF33">
    <property type="entry name" value="LEUCINE CARBOXYL METHYLTRANSFERASE 1"/>
    <property type="match status" value="1"/>
</dbReference>
<evidence type="ECO:0000256" key="1">
    <source>
        <dbReference type="ARBA" id="ARBA00000724"/>
    </source>
</evidence>
<reference evidence="9" key="1">
    <citation type="submission" date="2014-01" db="EMBL/GenBank/DDBJ databases">
        <authorList>
            <person name="Aslett M."/>
        </authorList>
    </citation>
    <scope>NUCLEOTIDE SEQUENCE</scope>
</reference>
<dbReference type="PIRSF" id="PIRSF016305">
    <property type="entry name" value="LCM_mtfrase"/>
    <property type="match status" value="1"/>
</dbReference>
<dbReference type="EC" id="2.1.1.233" evidence="7"/>
<evidence type="ECO:0000256" key="8">
    <source>
        <dbReference type="PIRSR" id="PIRSR016305-1"/>
    </source>
</evidence>
<name>A0A077Z7T6_TRITR</name>
<gene>
    <name evidence="9" type="ORF">TTRE_0000301001</name>
</gene>
<reference evidence="9" key="2">
    <citation type="submission" date="2014-03" db="EMBL/GenBank/DDBJ databases">
        <title>The whipworm genome and dual-species transcriptomics of an intimate host-pathogen interaction.</title>
        <authorList>
            <person name="Foth B.J."/>
            <person name="Tsai I.J."/>
            <person name="Reid A.J."/>
            <person name="Bancroft A.J."/>
            <person name="Nichol S."/>
            <person name="Tracey A."/>
            <person name="Holroyd N."/>
            <person name="Cotton J.A."/>
            <person name="Stanley E.J."/>
            <person name="Zarowiecki M."/>
            <person name="Liu J.Z."/>
            <person name="Huckvale T."/>
            <person name="Cooper P.J."/>
            <person name="Grencis R.K."/>
            <person name="Berriman M."/>
        </authorList>
    </citation>
    <scope>NUCLEOTIDE SEQUENCE [LARGE SCALE GENOMIC DNA]</scope>
</reference>
<keyword evidence="5 7" id="KW-0808">Transferase</keyword>
<proteinExistence type="inferred from homology"/>
<feature type="binding site" evidence="8">
    <location>
        <position position="77"/>
    </location>
    <ligand>
        <name>S-adenosyl-L-methionine</name>
        <dbReference type="ChEBI" id="CHEBI:59789"/>
    </ligand>
</feature>
<protein>
    <recommendedName>
        <fullName evidence="7">Leucine carboxyl methyltransferase 1</fullName>
        <ecNumber evidence="7">2.1.1.233</ecNumber>
    </recommendedName>
</protein>
<dbReference type="SUPFAM" id="SSF53335">
    <property type="entry name" value="S-adenosyl-L-methionine-dependent methyltransferases"/>
    <property type="match status" value="1"/>
</dbReference>
<evidence type="ECO:0000256" key="6">
    <source>
        <dbReference type="ARBA" id="ARBA00022691"/>
    </source>
</evidence>
<dbReference type="GO" id="GO:0032259">
    <property type="term" value="P:methylation"/>
    <property type="evidence" value="ECO:0007669"/>
    <property type="project" value="UniProtKB-KW"/>
</dbReference>
<evidence type="ECO:0000313" key="9">
    <source>
        <dbReference type="EMBL" id="CDW54740.1"/>
    </source>
</evidence>
<dbReference type="Pfam" id="PF04072">
    <property type="entry name" value="LCM"/>
    <property type="match status" value="1"/>
</dbReference>
<dbReference type="GO" id="GO:0005829">
    <property type="term" value="C:cytosol"/>
    <property type="evidence" value="ECO:0007669"/>
    <property type="project" value="TreeGrafter"/>
</dbReference>
<organism evidence="9 10">
    <name type="scientific">Trichuris trichiura</name>
    <name type="common">Whipworm</name>
    <name type="synonym">Trichocephalus trichiurus</name>
    <dbReference type="NCBI Taxonomy" id="36087"/>
    <lineage>
        <taxon>Eukaryota</taxon>
        <taxon>Metazoa</taxon>
        <taxon>Ecdysozoa</taxon>
        <taxon>Nematoda</taxon>
        <taxon>Enoplea</taxon>
        <taxon>Dorylaimia</taxon>
        <taxon>Trichinellida</taxon>
        <taxon>Trichuridae</taxon>
        <taxon>Trichuris</taxon>
    </lineage>
</organism>
<dbReference type="OrthoDB" id="203237at2759"/>